<dbReference type="PANTHER" id="PTHR24390:SF159">
    <property type="entry name" value="GROWTH FACTOR INDEPENDENT 1 TRANSCRIPTIONAL REPRESSOR"/>
    <property type="match status" value="1"/>
</dbReference>
<dbReference type="FunFam" id="3.30.160.60:FF:000072">
    <property type="entry name" value="zinc finger protein 143 isoform X1"/>
    <property type="match status" value="1"/>
</dbReference>
<dbReference type="FunFam" id="3.30.160.60:FF:000275">
    <property type="entry name" value="zinc finger protein 90 homolog"/>
    <property type="match status" value="1"/>
</dbReference>
<protein>
    <recommendedName>
        <fullName evidence="11">C2H2-type domain-containing protein</fullName>
    </recommendedName>
</protein>
<keyword evidence="10" id="KW-0732">Signal</keyword>
<keyword evidence="4" id="KW-0677">Repeat</keyword>
<accession>A0A8C4X200</accession>
<evidence type="ECO:0000313" key="13">
    <source>
        <dbReference type="Proteomes" id="UP000694388"/>
    </source>
</evidence>
<dbReference type="FunFam" id="3.30.160.60:FF:000394">
    <property type="entry name" value="Zinc finger protein 836"/>
    <property type="match status" value="1"/>
</dbReference>
<dbReference type="InterPro" id="IPR036236">
    <property type="entry name" value="Znf_C2H2_sf"/>
</dbReference>
<dbReference type="PANTHER" id="PTHR24390">
    <property type="entry name" value="ZINC FINGER PROTEIN"/>
    <property type="match status" value="1"/>
</dbReference>
<dbReference type="GO" id="GO:0006357">
    <property type="term" value="P:regulation of transcription by RNA polymerase II"/>
    <property type="evidence" value="ECO:0007669"/>
    <property type="project" value="TreeGrafter"/>
</dbReference>
<evidence type="ECO:0000256" key="3">
    <source>
        <dbReference type="ARBA" id="ARBA00022723"/>
    </source>
</evidence>
<dbReference type="Ensembl" id="ENSEBUT00000027450.1">
    <property type="protein sequence ID" value="ENSEBUP00000026874.1"/>
    <property type="gene ID" value="ENSEBUG00000016539.1"/>
</dbReference>
<evidence type="ECO:0000256" key="10">
    <source>
        <dbReference type="SAM" id="SignalP"/>
    </source>
</evidence>
<keyword evidence="8" id="KW-0539">Nucleus</keyword>
<dbReference type="GO" id="GO:0008270">
    <property type="term" value="F:zinc ion binding"/>
    <property type="evidence" value="ECO:0007669"/>
    <property type="project" value="UniProtKB-KW"/>
</dbReference>
<dbReference type="GeneTree" id="ENSGT00940000153582"/>
<evidence type="ECO:0000256" key="2">
    <source>
        <dbReference type="ARBA" id="ARBA00006991"/>
    </source>
</evidence>
<dbReference type="InterPro" id="IPR013087">
    <property type="entry name" value="Znf_C2H2_type"/>
</dbReference>
<dbReference type="Pfam" id="PF00096">
    <property type="entry name" value="zf-C2H2"/>
    <property type="match status" value="5"/>
</dbReference>
<organism evidence="12 13">
    <name type="scientific">Eptatretus burgeri</name>
    <name type="common">Inshore hagfish</name>
    <dbReference type="NCBI Taxonomy" id="7764"/>
    <lineage>
        <taxon>Eukaryota</taxon>
        <taxon>Metazoa</taxon>
        <taxon>Chordata</taxon>
        <taxon>Craniata</taxon>
        <taxon>Vertebrata</taxon>
        <taxon>Cyclostomata</taxon>
        <taxon>Myxini</taxon>
        <taxon>Myxiniformes</taxon>
        <taxon>Myxinidae</taxon>
        <taxon>Eptatretinae</taxon>
        <taxon>Eptatretus</taxon>
    </lineage>
</organism>
<reference evidence="12" key="2">
    <citation type="submission" date="2025-09" db="UniProtKB">
        <authorList>
            <consortium name="Ensembl"/>
        </authorList>
    </citation>
    <scope>IDENTIFICATION</scope>
</reference>
<dbReference type="FunFam" id="3.30.160.60:FF:001442">
    <property type="entry name" value="zinc finger protein 696"/>
    <property type="match status" value="1"/>
</dbReference>
<dbReference type="PROSITE" id="PS00028">
    <property type="entry name" value="ZINC_FINGER_C2H2_1"/>
    <property type="match status" value="9"/>
</dbReference>
<keyword evidence="13" id="KW-1185">Reference proteome</keyword>
<comment type="subcellular location">
    <subcellularLocation>
        <location evidence="1">Nucleus</location>
    </subcellularLocation>
</comment>
<feature type="domain" description="C2H2-type" evidence="11">
    <location>
        <begin position="131"/>
        <end position="158"/>
    </location>
</feature>
<evidence type="ECO:0000259" key="11">
    <source>
        <dbReference type="PROSITE" id="PS50157"/>
    </source>
</evidence>
<keyword evidence="3" id="KW-0479">Metal-binding</keyword>
<feature type="domain" description="C2H2-type" evidence="11">
    <location>
        <begin position="386"/>
        <end position="413"/>
    </location>
</feature>
<feature type="domain" description="C2H2-type" evidence="11">
    <location>
        <begin position="294"/>
        <end position="321"/>
    </location>
</feature>
<dbReference type="Proteomes" id="UP000694388">
    <property type="component" value="Unplaced"/>
</dbReference>
<dbReference type="Gene3D" id="3.30.160.60">
    <property type="entry name" value="Classic Zinc Finger"/>
    <property type="match status" value="10"/>
</dbReference>
<dbReference type="PROSITE" id="PS50157">
    <property type="entry name" value="ZINC_FINGER_C2H2_2"/>
    <property type="match status" value="9"/>
</dbReference>
<dbReference type="GO" id="GO:0005634">
    <property type="term" value="C:nucleus"/>
    <property type="evidence" value="ECO:0007669"/>
    <property type="project" value="UniProtKB-SubCell"/>
</dbReference>
<feature type="domain" description="C2H2-type" evidence="11">
    <location>
        <begin position="254"/>
        <end position="275"/>
    </location>
</feature>
<comment type="similarity">
    <text evidence="2">Belongs to the krueppel C2H2-type zinc-finger protein family.</text>
</comment>
<feature type="domain" description="C2H2-type" evidence="11">
    <location>
        <begin position="103"/>
        <end position="130"/>
    </location>
</feature>
<feature type="domain" description="C2H2-type" evidence="11">
    <location>
        <begin position="226"/>
        <end position="253"/>
    </location>
</feature>
<evidence type="ECO:0000256" key="5">
    <source>
        <dbReference type="ARBA" id="ARBA00022771"/>
    </source>
</evidence>
<evidence type="ECO:0000256" key="7">
    <source>
        <dbReference type="ARBA" id="ARBA00023125"/>
    </source>
</evidence>
<dbReference type="FunFam" id="3.30.160.60:FF:000100">
    <property type="entry name" value="Zinc finger 45-like"/>
    <property type="match status" value="2"/>
</dbReference>
<evidence type="ECO:0000313" key="12">
    <source>
        <dbReference type="Ensembl" id="ENSEBUP00000026874.1"/>
    </source>
</evidence>
<reference evidence="12" key="1">
    <citation type="submission" date="2025-08" db="UniProtKB">
        <authorList>
            <consortium name="Ensembl"/>
        </authorList>
    </citation>
    <scope>IDENTIFICATION</scope>
</reference>
<evidence type="ECO:0000256" key="8">
    <source>
        <dbReference type="ARBA" id="ARBA00023242"/>
    </source>
</evidence>
<dbReference type="GO" id="GO:0000978">
    <property type="term" value="F:RNA polymerase II cis-regulatory region sequence-specific DNA binding"/>
    <property type="evidence" value="ECO:0007669"/>
    <property type="project" value="TreeGrafter"/>
</dbReference>
<evidence type="ECO:0000256" key="4">
    <source>
        <dbReference type="ARBA" id="ARBA00022737"/>
    </source>
</evidence>
<keyword evidence="6" id="KW-0862">Zinc</keyword>
<sequence length="446" mass="50448">MSKLFIILLMQSLLSFPVGGEPIAVSCQETLFPRSPTHTDCGSSTRNGHQRISPNLARAAMLPLLGCAATWGLVKPEEASILLGSGSESEQASALPTTPPRVYHCDECGLSFRYRTHWSLHRRSHTGQRSFGCEMCGKRFLTAFDVTRHRRTHTGEKPYACDECGIKFTQACSLARHKRTRVHQRRSPSGHANVCWCAECGVLVPSGRQLRAHIAAVHAGAGSRVFTCEVCGKTFAQAWMLARHRRSHTGERPFSCQECGKRFSQGWILERHKRTDEICVGGDKMRCPNQLLRYRCNDCSREFKCSQSLRRHSRIHTGWKPYHCEVCGKTFSDSSNLARHKSLHTGEKPFCCPYCGVSFRLKHYLTYHLKGVHNQTSVQTVQLRPYRCGQCGKAFAKAYNLSVHMRTHTGEKPFVCERCGIAFRLKHHLMLSGDVRRYCKCCKRDA</sequence>
<dbReference type="GO" id="GO:0003700">
    <property type="term" value="F:DNA-binding transcription factor activity"/>
    <property type="evidence" value="ECO:0007669"/>
    <property type="project" value="TreeGrafter"/>
</dbReference>
<evidence type="ECO:0000256" key="6">
    <source>
        <dbReference type="ARBA" id="ARBA00022833"/>
    </source>
</evidence>
<keyword evidence="7" id="KW-0238">DNA-binding</keyword>
<feature type="signal peptide" evidence="10">
    <location>
        <begin position="1"/>
        <end position="20"/>
    </location>
</feature>
<dbReference type="SUPFAM" id="SSF57667">
    <property type="entry name" value="beta-beta-alpha zinc fingers"/>
    <property type="match status" value="6"/>
</dbReference>
<name>A0A8C4X200_EPTBU</name>
<dbReference type="AlphaFoldDB" id="A0A8C4X200"/>
<evidence type="ECO:0000256" key="1">
    <source>
        <dbReference type="ARBA" id="ARBA00004123"/>
    </source>
</evidence>
<dbReference type="FunFam" id="3.30.160.60:FF:002343">
    <property type="entry name" value="Zinc finger protein 33A"/>
    <property type="match status" value="1"/>
</dbReference>
<keyword evidence="5 9" id="KW-0863">Zinc-finger</keyword>
<feature type="domain" description="C2H2-type" evidence="11">
    <location>
        <begin position="350"/>
        <end position="378"/>
    </location>
</feature>
<feature type="domain" description="C2H2-type" evidence="11">
    <location>
        <begin position="322"/>
        <end position="349"/>
    </location>
</feature>
<dbReference type="SMART" id="SM00355">
    <property type="entry name" value="ZnF_C2H2"/>
    <property type="match status" value="10"/>
</dbReference>
<evidence type="ECO:0000256" key="9">
    <source>
        <dbReference type="PROSITE-ProRule" id="PRU00042"/>
    </source>
</evidence>
<feature type="domain" description="C2H2-type" evidence="11">
    <location>
        <begin position="159"/>
        <end position="188"/>
    </location>
</feature>
<dbReference type="FunFam" id="3.30.160.60:FF:000744">
    <property type="entry name" value="zinc finger E-box-binding homeobox 1"/>
    <property type="match status" value="1"/>
</dbReference>
<feature type="chain" id="PRO_5034460051" description="C2H2-type domain-containing protein" evidence="10">
    <location>
        <begin position="21"/>
        <end position="446"/>
    </location>
</feature>
<proteinExistence type="inferred from homology"/>